<dbReference type="PANTHER" id="PTHR11271">
    <property type="entry name" value="GUANINE DEAMINASE"/>
    <property type="match status" value="1"/>
</dbReference>
<evidence type="ECO:0000256" key="1">
    <source>
        <dbReference type="ARBA" id="ARBA00001947"/>
    </source>
</evidence>
<keyword evidence="8" id="KW-1185">Reference proteome</keyword>
<dbReference type="EMBL" id="HG938354">
    <property type="protein sequence ID" value="CDN51035.1"/>
    <property type="molecule type" value="Genomic_DNA"/>
</dbReference>
<dbReference type="KEGG" id="ngg:RG540_PA03570"/>
<dbReference type="InterPro" id="IPR032466">
    <property type="entry name" value="Metal_Hydrolase"/>
</dbReference>
<dbReference type="Proteomes" id="UP000028181">
    <property type="component" value="Plasmid pHAMBI540a"/>
</dbReference>
<dbReference type="SUPFAM" id="SSF51556">
    <property type="entry name" value="Metallo-dependent hydrolases"/>
    <property type="match status" value="1"/>
</dbReference>
<dbReference type="NCBIfam" id="NF006684">
    <property type="entry name" value="PRK09229.1-5"/>
    <property type="match status" value="1"/>
</dbReference>
<evidence type="ECO:0000256" key="3">
    <source>
        <dbReference type="ARBA" id="ARBA00022801"/>
    </source>
</evidence>
<keyword evidence="4" id="KW-0862">Zinc</keyword>
<dbReference type="Pfam" id="PF22429">
    <property type="entry name" value="HutF_N"/>
    <property type="match status" value="1"/>
</dbReference>
<dbReference type="NCBIfam" id="NF006683">
    <property type="entry name" value="PRK09229.1-4"/>
    <property type="match status" value="1"/>
</dbReference>
<keyword evidence="3" id="KW-0378">Hydrolase</keyword>
<dbReference type="eggNOG" id="COG0402">
    <property type="taxonomic scope" value="Bacteria"/>
</dbReference>
<organism evidence="7 8">
    <name type="scientific">Neorhizobium galegae bv. orientalis str. HAMBI 540</name>
    <dbReference type="NCBI Taxonomy" id="1028800"/>
    <lineage>
        <taxon>Bacteria</taxon>
        <taxon>Pseudomonadati</taxon>
        <taxon>Pseudomonadota</taxon>
        <taxon>Alphaproteobacteria</taxon>
        <taxon>Hyphomicrobiales</taxon>
        <taxon>Rhizobiaceae</taxon>
        <taxon>Rhizobium/Agrobacterium group</taxon>
        <taxon>Neorhizobium</taxon>
    </lineage>
</organism>
<reference evidence="8" key="1">
    <citation type="journal article" date="2014" name="BMC Genomics">
        <title>Genome sequencing of two Neorhizobium galegae strains reveals a noeT gene responsible for the unusual acetylation of the nodulation factors.</title>
        <authorList>
            <person name="Osterman J."/>
            <person name="Marsh J."/>
            <person name="Laine P.K."/>
            <person name="Zeng Z."/>
            <person name="Alatalo E."/>
            <person name="Sullivan J.T."/>
            <person name="Young J.P."/>
            <person name="Thomas-Oates J."/>
            <person name="Paulin L."/>
            <person name="Lindstrom K."/>
        </authorList>
    </citation>
    <scope>NUCLEOTIDE SEQUENCE [LARGE SCALE GENOMIC DNA]</scope>
    <source>
        <strain evidence="8">HAMBI 540</strain>
    </source>
</reference>
<dbReference type="NCBIfam" id="TIGR02022">
    <property type="entry name" value="hutF"/>
    <property type="match status" value="1"/>
</dbReference>
<dbReference type="InterPro" id="IPR055156">
    <property type="entry name" value="HutF-like_N"/>
</dbReference>
<geneLocation type="plasmid" evidence="8">
    <name>II</name>
</geneLocation>
<dbReference type="InterPro" id="IPR011059">
    <property type="entry name" value="Metal-dep_hydrolase_composite"/>
</dbReference>
<dbReference type="CDD" id="cd01313">
    <property type="entry name" value="Met_dep_hydrolase_E"/>
    <property type="match status" value="1"/>
</dbReference>
<evidence type="ECO:0000256" key="4">
    <source>
        <dbReference type="ARBA" id="ARBA00022833"/>
    </source>
</evidence>
<gene>
    <name evidence="7" type="ORF">RG540_PA03570</name>
</gene>
<sequence length="471" mass="51732">MYIHNNPSDKKNFGLREEKGRASMATLHAELALLPEGWQQNVRLTIEADRLTGVEIDIQAEGKDERHKVLVPAMPNLHSHAFQRAMAGLTEVRGPGDDSFWSWRTLMYKFALSITPEQVEAVASQLYMEMLEAGFSRVGEFHYLHHDRNGGHYANIAEMAERIGAASAEAGIGLTLLPVFYAHSGFGGAAPIEGQRRFIHSVDDFANTMEGCRRLTAAMPGAELGVAPHSLRAVTPQELRQVVWMAGDGPVHIHIAEQVKEVEECLAWSGARPVDWLFANMPVTERWCLIHATHMTEEETRRMADSGAIAGLCPITEANLGDGIFPGDLFLGQNGRFGIGSDSNILISVAQELRQLEYSQRLGLKRRNVLAKPEGPTGRGLFETALSGGGTALNAAAGLAQGNYADIVSLDVEHVPYLATDQILDHWIFAGGIAVDCVWAFGRKQVEGGRHVRRDAIGRRFRTVMQELLTL</sequence>
<evidence type="ECO:0000313" key="7">
    <source>
        <dbReference type="EMBL" id="CDN51035.1"/>
    </source>
</evidence>
<keyword evidence="2" id="KW-0479">Metal-binding</keyword>
<dbReference type="AlphaFoldDB" id="A0A068T0P2"/>
<name>A0A068T0P2_NEOGA</name>
<dbReference type="Gene3D" id="2.30.40.10">
    <property type="entry name" value="Urease, subunit C, domain 1"/>
    <property type="match status" value="1"/>
</dbReference>
<dbReference type="InterPro" id="IPR010252">
    <property type="entry name" value="HutF"/>
</dbReference>
<dbReference type="GO" id="GO:0046872">
    <property type="term" value="F:metal ion binding"/>
    <property type="evidence" value="ECO:0007669"/>
    <property type="project" value="UniProtKB-KW"/>
</dbReference>
<feature type="domain" description="Amidohydrolase-related" evidence="5">
    <location>
        <begin position="69"/>
        <end position="415"/>
    </location>
</feature>
<evidence type="ECO:0000259" key="6">
    <source>
        <dbReference type="Pfam" id="PF22429"/>
    </source>
</evidence>
<dbReference type="InterPro" id="IPR051607">
    <property type="entry name" value="Metallo-dep_hydrolases"/>
</dbReference>
<keyword evidence="7" id="KW-0614">Plasmid</keyword>
<dbReference type="Gene3D" id="3.20.20.140">
    <property type="entry name" value="Metal-dependent hydrolases"/>
    <property type="match status" value="1"/>
</dbReference>
<proteinExistence type="predicted"/>
<evidence type="ECO:0000256" key="2">
    <source>
        <dbReference type="ARBA" id="ARBA00022723"/>
    </source>
</evidence>
<dbReference type="PATRIC" id="fig|1028800.3.peg.4972"/>
<comment type="cofactor">
    <cofactor evidence="1">
        <name>Zn(2+)</name>
        <dbReference type="ChEBI" id="CHEBI:29105"/>
    </cofactor>
</comment>
<dbReference type="GO" id="GO:0019239">
    <property type="term" value="F:deaminase activity"/>
    <property type="evidence" value="ECO:0007669"/>
    <property type="project" value="TreeGrafter"/>
</dbReference>
<dbReference type="Pfam" id="PF01979">
    <property type="entry name" value="Amidohydro_1"/>
    <property type="match status" value="1"/>
</dbReference>
<protein>
    <submittedName>
        <fullName evidence="7">Formimidoylglutamate deiminase</fullName>
    </submittedName>
</protein>
<feature type="domain" description="Formimidoylglutamate deiminase N-terminal" evidence="6">
    <location>
        <begin position="24"/>
        <end position="68"/>
    </location>
</feature>
<evidence type="ECO:0000259" key="5">
    <source>
        <dbReference type="Pfam" id="PF01979"/>
    </source>
</evidence>
<dbReference type="GO" id="GO:0005829">
    <property type="term" value="C:cytosol"/>
    <property type="evidence" value="ECO:0007669"/>
    <property type="project" value="TreeGrafter"/>
</dbReference>
<dbReference type="InterPro" id="IPR006680">
    <property type="entry name" value="Amidohydro-rel"/>
</dbReference>
<accession>A0A068T0P2</accession>
<dbReference type="HOGENOM" id="CLU_012358_3_0_5"/>
<dbReference type="PANTHER" id="PTHR11271:SF48">
    <property type="entry name" value="AMIDOHYDROLASE-RELATED DOMAIN-CONTAINING PROTEIN"/>
    <property type="match status" value="1"/>
</dbReference>
<evidence type="ECO:0000313" key="8">
    <source>
        <dbReference type="Proteomes" id="UP000028181"/>
    </source>
</evidence>
<dbReference type="SUPFAM" id="SSF51338">
    <property type="entry name" value="Composite domain of metallo-dependent hydrolases"/>
    <property type="match status" value="1"/>
</dbReference>